<name>A0A1Y2SGL6_9GAMM</name>
<dbReference type="Proteomes" id="UP000194350">
    <property type="component" value="Unassembled WGS sequence"/>
</dbReference>
<accession>A0A1Y2SGL6</accession>
<dbReference type="InterPro" id="IPR019652">
    <property type="entry name" value="DUF2509"/>
</dbReference>
<dbReference type="AlphaFoldDB" id="A0A1Y2SGL6"/>
<evidence type="ECO:0000313" key="3">
    <source>
        <dbReference type="Proteomes" id="UP000194350"/>
    </source>
</evidence>
<dbReference type="Pfam" id="PF10713">
    <property type="entry name" value="DUF2509"/>
    <property type="match status" value="1"/>
</dbReference>
<dbReference type="EMBL" id="MUBJ01000007">
    <property type="protein sequence ID" value="OTA16702.1"/>
    <property type="molecule type" value="Genomic_DNA"/>
</dbReference>
<organism evidence="2 3">
    <name type="scientific">Xenorhabdus vietnamensis</name>
    <dbReference type="NCBI Taxonomy" id="351656"/>
    <lineage>
        <taxon>Bacteria</taxon>
        <taxon>Pseudomonadati</taxon>
        <taxon>Pseudomonadota</taxon>
        <taxon>Gammaproteobacteria</taxon>
        <taxon>Enterobacterales</taxon>
        <taxon>Morganellaceae</taxon>
        <taxon>Xenorhabdus</taxon>
    </lineage>
</organism>
<keyword evidence="3" id="KW-1185">Reference proteome</keyword>
<comment type="caution">
    <text evidence="2">The sequence shown here is derived from an EMBL/GenBank/DDBJ whole genome shotgun (WGS) entry which is preliminary data.</text>
</comment>
<reference evidence="2 3" key="1">
    <citation type="submission" date="2016-10" db="EMBL/GenBank/DDBJ databases">
        <title>Systematic genetic and metabolomic analysis of Xenorhabdus and Photorhabdus spp., highlights the requirements for a dual symbiotic and pathogenic life style.</title>
        <authorList>
            <person name="Tobias N.J."/>
            <person name="Wolff H."/>
            <person name="Djahanschiri B."/>
            <person name="Pidot S.J."/>
            <person name="Stinear T.P."/>
            <person name="Ebersberger I."/>
            <person name="Bode H.B."/>
        </authorList>
    </citation>
    <scope>NUCLEOTIDE SEQUENCE [LARGE SCALE GENOMIC DNA]</scope>
    <source>
        <strain evidence="2 3">DSM 22392</strain>
    </source>
</reference>
<dbReference type="STRING" id="351656.Xvie_01798"/>
<sequence length="168" mass="19583">MYHYYEKAFISGHEENMTDKQQGNVLLVSIMMLLALSLMMLKALHYQQESAMLMMMDEQNYLNAFLRAESSLIWGKAQSWPINQKEMSTWFCLQQTEFNLNSCLKHYSGDLFLLKGVAQFTSGEKLELYQWMKQMKHLNQDTLIPATLVPIESGWLDFCPVSQAEFCL</sequence>
<evidence type="ECO:0008006" key="4">
    <source>
        <dbReference type="Google" id="ProtNLM"/>
    </source>
</evidence>
<protein>
    <recommendedName>
        <fullName evidence="4">DUF2509 family protein</fullName>
    </recommendedName>
</protein>
<feature type="transmembrane region" description="Helical" evidence="1">
    <location>
        <begin position="25"/>
        <end position="46"/>
    </location>
</feature>
<evidence type="ECO:0000256" key="1">
    <source>
        <dbReference type="SAM" id="Phobius"/>
    </source>
</evidence>
<dbReference type="OrthoDB" id="7059963at2"/>
<proteinExistence type="predicted"/>
<keyword evidence="1" id="KW-0472">Membrane</keyword>
<keyword evidence="1" id="KW-1133">Transmembrane helix</keyword>
<gene>
    <name evidence="2" type="ORF">Xvie_01798</name>
</gene>
<evidence type="ECO:0000313" key="2">
    <source>
        <dbReference type="EMBL" id="OTA16702.1"/>
    </source>
</evidence>
<keyword evidence="1" id="KW-0812">Transmembrane</keyword>